<dbReference type="PANTHER" id="PTHR43611">
    <property type="entry name" value="ALPHA-D-GLUCOSE 1-PHOSPHATE PHOSPHATASE"/>
    <property type="match status" value="1"/>
</dbReference>
<organism evidence="1">
    <name type="scientific">Chrysotila carterae</name>
    <name type="common">Marine alga</name>
    <name type="synonym">Syracosphaera carterae</name>
    <dbReference type="NCBI Taxonomy" id="13221"/>
    <lineage>
        <taxon>Eukaryota</taxon>
        <taxon>Haptista</taxon>
        <taxon>Haptophyta</taxon>
        <taxon>Prymnesiophyceae</taxon>
        <taxon>Isochrysidales</taxon>
        <taxon>Isochrysidaceae</taxon>
        <taxon>Chrysotila</taxon>
    </lineage>
</organism>
<name>A0A7S4BXA4_CHRCT</name>
<accession>A0A7S4BXA4</accession>
<reference evidence="1" key="1">
    <citation type="submission" date="2021-01" db="EMBL/GenBank/DDBJ databases">
        <authorList>
            <person name="Corre E."/>
            <person name="Pelletier E."/>
            <person name="Niang G."/>
            <person name="Scheremetjew M."/>
            <person name="Finn R."/>
            <person name="Kale V."/>
            <person name="Holt S."/>
            <person name="Cochrane G."/>
            <person name="Meng A."/>
            <person name="Brown T."/>
            <person name="Cohen L."/>
        </authorList>
    </citation>
    <scope>NUCLEOTIDE SEQUENCE</scope>
    <source>
        <strain evidence="1">CCMP645</strain>
    </source>
</reference>
<gene>
    <name evidence="1" type="ORF">PCAR00345_LOCUS32708</name>
</gene>
<evidence type="ECO:0000313" key="1">
    <source>
        <dbReference type="EMBL" id="CAE0780069.1"/>
    </source>
</evidence>
<dbReference type="InterPro" id="IPR023214">
    <property type="entry name" value="HAD_sf"/>
</dbReference>
<dbReference type="Gene3D" id="3.40.50.1000">
    <property type="entry name" value="HAD superfamily/HAD-like"/>
    <property type="match status" value="1"/>
</dbReference>
<dbReference type="AlphaFoldDB" id="A0A7S4BXA4"/>
<dbReference type="InterPro" id="IPR036412">
    <property type="entry name" value="HAD-like_sf"/>
</dbReference>
<sequence>MRDLILPTARFSPVQRIHANQKAILFDVMDTLVADPFFRGFHADLFGFSSVKQLFEVKDQQSFLAFESGAITEDEHFATYFCDRRPVDGAKIRSYLSSRYEWKEGMKELCIELRDAGILMAAFSNYPAQWAPLVEDAVALSTCVPWGYISGERGHRKPSAEAFEGALAAVGCSPDEVVFVDDSRTNVEAAQALGIPSIRFESEPLLRTALKDFITW</sequence>
<dbReference type="Pfam" id="PF00702">
    <property type="entry name" value="Hydrolase"/>
    <property type="match status" value="1"/>
</dbReference>
<protein>
    <submittedName>
        <fullName evidence="1">Uncharacterized protein</fullName>
    </submittedName>
</protein>
<dbReference type="InterPro" id="IPR006439">
    <property type="entry name" value="HAD-SF_hydro_IA"/>
</dbReference>
<dbReference type="NCBIfam" id="TIGR01509">
    <property type="entry name" value="HAD-SF-IA-v3"/>
    <property type="match status" value="1"/>
</dbReference>
<dbReference type="SUPFAM" id="SSF56784">
    <property type="entry name" value="HAD-like"/>
    <property type="match status" value="1"/>
</dbReference>
<proteinExistence type="predicted"/>
<dbReference type="EMBL" id="HBIZ01051150">
    <property type="protein sequence ID" value="CAE0780069.1"/>
    <property type="molecule type" value="Transcribed_RNA"/>
</dbReference>
<dbReference type="SFLD" id="SFLDS00003">
    <property type="entry name" value="Haloacid_Dehalogenase"/>
    <property type="match status" value="1"/>
</dbReference>
<dbReference type="SFLD" id="SFLDG01129">
    <property type="entry name" value="C1.5:_HAD__Beta-PGM__Phosphata"/>
    <property type="match status" value="1"/>
</dbReference>
<dbReference type="PANTHER" id="PTHR43611:SF3">
    <property type="entry name" value="FLAVIN MONONUCLEOTIDE HYDROLASE 1, CHLOROPLATIC"/>
    <property type="match status" value="1"/>
</dbReference>